<feature type="region of interest" description="Disordered" evidence="1">
    <location>
        <begin position="548"/>
        <end position="567"/>
    </location>
</feature>
<sequence length="567" mass="63614">MPMQSAPKPNNDSEEVTGEINYDDLANNMLEKMDKHIHEETQEFQYSPGKVHYRNVAGGKMNMGAGNQASELLPSYQTNEHYNHNQGNRIDEHTVQAGSYPRRVMTALGPLPLPEEFKKNIPEKFVAKPIIEEREIYVSKKERKQREIEIPHVKYEHTFEKVKKQLIVNKLVPSVSEVIKEVPKEVLKPVIEEKIIEVPQGVKYVEVPVEVPCLYPPKIVPKVVTQYVERIVETIKPVVQEKIIEVPQTVIKQVPKIKTVEVPYYVPRYVEKIVEVPFKPNGEMPQLGTHIPFPISESFPPLKPTQFLSNPARQANHPGQFEQFEQYGQNGQFGQSGQPNQLEQSGQIGTPNQLQAQRSILSQINCFATSGKSAMNSSEQIFGNLTMPPTTLKPIGGNPTGNSATNTPRGVPRSVPRNDPMNAQRNAQRNDPTGSNSPFSSNPNFRKQENLYSQIENLPYIHNLPDGLKWQYPDGSLSNQQLLPNGSNAVPPLVFTCPPEIGKVTCTKKDIQPDILTKTGVYEFDGFKKKGTSQSLFPPLAHHDRVPFLPSPASPGTPDVKNIQENN</sequence>
<proteinExistence type="predicted"/>
<reference evidence="2 3" key="1">
    <citation type="submission" date="2011-08" db="EMBL/GenBank/DDBJ databases">
        <title>The Genome Sequence of Plasmodium vivax Brazil I.</title>
        <authorList>
            <consortium name="The Broad Institute Genome Sequencing Platform"/>
            <consortium name="The Broad Institute Genome Sequencing Center for Infectious Disease"/>
            <person name="Neafsey D."/>
            <person name="Carlton J."/>
            <person name="Barnwell J."/>
            <person name="Collins W."/>
            <person name="Escalante A."/>
            <person name="Mullikin J."/>
            <person name="Saul A."/>
            <person name="Guigo R."/>
            <person name="Camara F."/>
            <person name="Young S.K."/>
            <person name="Zeng Q."/>
            <person name="Gargeya S."/>
            <person name="Fitzgerald M."/>
            <person name="Haas B."/>
            <person name="Abouelleil A."/>
            <person name="Alvarado L."/>
            <person name="Arachchi H.M."/>
            <person name="Berlin A."/>
            <person name="Brown A."/>
            <person name="Chapman S.B."/>
            <person name="Chen Z."/>
            <person name="Dunbar C."/>
            <person name="Freedman E."/>
            <person name="Gearin G."/>
            <person name="Gellesch M."/>
            <person name="Goldberg J."/>
            <person name="Griggs A."/>
            <person name="Gujja S."/>
            <person name="Heiman D."/>
            <person name="Howarth C."/>
            <person name="Larson L."/>
            <person name="Lui A."/>
            <person name="MacDonald P.J.P."/>
            <person name="Montmayeur A."/>
            <person name="Murphy C."/>
            <person name="Neiman D."/>
            <person name="Pearson M."/>
            <person name="Priest M."/>
            <person name="Roberts A."/>
            <person name="Saif S."/>
            <person name="Shea T."/>
            <person name="Shenoy N."/>
            <person name="Sisk P."/>
            <person name="Stolte C."/>
            <person name="Sykes S."/>
            <person name="Wortman J."/>
            <person name="Nusbaum C."/>
            <person name="Birren B."/>
        </authorList>
    </citation>
    <scope>NUCLEOTIDE SEQUENCE [LARGE SCALE GENOMIC DNA]</scope>
    <source>
        <strain evidence="2 3">Brazil I</strain>
    </source>
</reference>
<dbReference type="Proteomes" id="UP000053327">
    <property type="component" value="Unassembled WGS sequence"/>
</dbReference>
<protein>
    <recommendedName>
        <fullName evidence="4">Inner membrane complex protein 1h</fullName>
    </recommendedName>
</protein>
<feature type="region of interest" description="Disordered" evidence="1">
    <location>
        <begin position="382"/>
        <end position="445"/>
    </location>
</feature>
<name>A0A0J9SR74_PLAV1</name>
<gene>
    <name evidence="2" type="ORF">PVBG_00247</name>
</gene>
<feature type="compositionally biased region" description="Low complexity" evidence="1">
    <location>
        <begin position="435"/>
        <end position="445"/>
    </location>
</feature>
<dbReference type="OrthoDB" id="375509at2759"/>
<dbReference type="InterPro" id="IPR022086">
    <property type="entry name" value="IMCp"/>
</dbReference>
<dbReference type="Pfam" id="PF12314">
    <property type="entry name" value="IMCp"/>
    <property type="match status" value="1"/>
</dbReference>
<dbReference type="EMBL" id="KQ234858">
    <property type="protein sequence ID" value="KMZ84467.1"/>
    <property type="molecule type" value="Genomic_DNA"/>
</dbReference>
<evidence type="ECO:0008006" key="4">
    <source>
        <dbReference type="Google" id="ProtNLM"/>
    </source>
</evidence>
<feature type="compositionally biased region" description="Polar residues" evidence="1">
    <location>
        <begin position="421"/>
        <end position="434"/>
    </location>
</feature>
<organism evidence="2 3">
    <name type="scientific">Plasmodium vivax (strain Brazil I)</name>
    <dbReference type="NCBI Taxonomy" id="1033975"/>
    <lineage>
        <taxon>Eukaryota</taxon>
        <taxon>Sar</taxon>
        <taxon>Alveolata</taxon>
        <taxon>Apicomplexa</taxon>
        <taxon>Aconoidasida</taxon>
        <taxon>Haemosporida</taxon>
        <taxon>Plasmodiidae</taxon>
        <taxon>Plasmodium</taxon>
        <taxon>Plasmodium (Plasmodium)</taxon>
    </lineage>
</organism>
<evidence type="ECO:0000313" key="2">
    <source>
        <dbReference type="EMBL" id="KMZ84467.1"/>
    </source>
</evidence>
<evidence type="ECO:0000313" key="3">
    <source>
        <dbReference type="Proteomes" id="UP000053327"/>
    </source>
</evidence>
<evidence type="ECO:0000256" key="1">
    <source>
        <dbReference type="SAM" id="MobiDB-lite"/>
    </source>
</evidence>
<dbReference type="AlphaFoldDB" id="A0A0J9SR74"/>
<accession>A0A0J9SR74</accession>